<evidence type="ECO:0000313" key="3">
    <source>
        <dbReference type="EMBL" id="ORY39675.1"/>
    </source>
</evidence>
<gene>
    <name evidence="3" type="ORF">LY90DRAFT_672363</name>
</gene>
<proteinExistence type="predicted"/>
<dbReference type="Proteomes" id="UP000193920">
    <property type="component" value="Unassembled WGS sequence"/>
</dbReference>
<keyword evidence="4" id="KW-1185">Reference proteome</keyword>
<evidence type="ECO:0000313" key="4">
    <source>
        <dbReference type="Proteomes" id="UP000193920"/>
    </source>
</evidence>
<dbReference type="OrthoDB" id="10017101at2759"/>
<sequence length="238" mass="27053">MTESTTETSTPETHTRKEQIKSAYKTIGSNSLYDGMITNSTLLGSIINKVVWNYSKEDNDLIIQQVFNDIENNFSGKLLDVPVGTGVLTMPLYSTLPQADITCLDYSKEMLEQAKEKAEKLKLTNIQFQQGDVGHLEFEDNTFDIVLSMNGFHAFPEKEAAYNETYRVLKPGGKFIGCFYIKDECSRTDKFINTIYVKKGYFTPPFETLESLTERLKKMYSSVDISNVKSLIRFACTK</sequence>
<accession>A0A1Y2C036</accession>
<organism evidence="3 4">
    <name type="scientific">Neocallimastix californiae</name>
    <dbReference type="NCBI Taxonomy" id="1754190"/>
    <lineage>
        <taxon>Eukaryota</taxon>
        <taxon>Fungi</taxon>
        <taxon>Fungi incertae sedis</taxon>
        <taxon>Chytridiomycota</taxon>
        <taxon>Chytridiomycota incertae sedis</taxon>
        <taxon>Neocallimastigomycetes</taxon>
        <taxon>Neocallimastigales</taxon>
        <taxon>Neocallimastigaceae</taxon>
        <taxon>Neocallimastix</taxon>
    </lineage>
</organism>
<comment type="caution">
    <text evidence="3">The sequence shown here is derived from an EMBL/GenBank/DDBJ whole genome shotgun (WGS) entry which is preliminary data.</text>
</comment>
<dbReference type="EMBL" id="MCOG01000131">
    <property type="protein sequence ID" value="ORY39675.1"/>
    <property type="molecule type" value="Genomic_DNA"/>
</dbReference>
<dbReference type="AlphaFoldDB" id="A0A1Y2C036"/>
<protein>
    <submittedName>
        <fullName evidence="3">Methyltransferase domain protein</fullName>
    </submittedName>
</protein>
<feature type="domain" description="Methyltransferase" evidence="2">
    <location>
        <begin position="77"/>
        <end position="176"/>
    </location>
</feature>
<dbReference type="Gene3D" id="3.40.50.150">
    <property type="entry name" value="Vaccinia Virus protein VP39"/>
    <property type="match status" value="1"/>
</dbReference>
<keyword evidence="1" id="KW-0175">Coiled coil</keyword>
<keyword evidence="3" id="KW-0808">Transferase</keyword>
<evidence type="ECO:0000259" key="2">
    <source>
        <dbReference type="Pfam" id="PF13847"/>
    </source>
</evidence>
<reference evidence="3 4" key="1">
    <citation type="submission" date="2016-08" db="EMBL/GenBank/DDBJ databases">
        <title>A Parts List for Fungal Cellulosomes Revealed by Comparative Genomics.</title>
        <authorList>
            <consortium name="DOE Joint Genome Institute"/>
            <person name="Haitjema C.H."/>
            <person name="Gilmore S.P."/>
            <person name="Henske J.K."/>
            <person name="Solomon K.V."/>
            <person name="De Groot R."/>
            <person name="Kuo A."/>
            <person name="Mondo S.J."/>
            <person name="Salamov A.A."/>
            <person name="Labutti K."/>
            <person name="Zhao Z."/>
            <person name="Chiniquy J."/>
            <person name="Barry K."/>
            <person name="Brewer H.M."/>
            <person name="Purvine S.O."/>
            <person name="Wright A.T."/>
            <person name="Boxma B."/>
            <person name="Van Alen T."/>
            <person name="Hackstein J.H."/>
            <person name="Baker S.E."/>
            <person name="Grigoriev I.V."/>
            <person name="O'Malley M.A."/>
        </authorList>
    </citation>
    <scope>NUCLEOTIDE SEQUENCE [LARGE SCALE GENOMIC DNA]</scope>
    <source>
        <strain evidence="3 4">G1</strain>
    </source>
</reference>
<feature type="coiled-coil region" evidence="1">
    <location>
        <begin position="104"/>
        <end position="131"/>
    </location>
</feature>
<dbReference type="InterPro" id="IPR029063">
    <property type="entry name" value="SAM-dependent_MTases_sf"/>
</dbReference>
<dbReference type="STRING" id="1754190.A0A1Y2C036"/>
<dbReference type="SUPFAM" id="SSF53335">
    <property type="entry name" value="S-adenosyl-L-methionine-dependent methyltransferases"/>
    <property type="match status" value="1"/>
</dbReference>
<keyword evidence="3" id="KW-0489">Methyltransferase</keyword>
<dbReference type="GO" id="GO:0008168">
    <property type="term" value="F:methyltransferase activity"/>
    <property type="evidence" value="ECO:0007669"/>
    <property type="project" value="UniProtKB-KW"/>
</dbReference>
<dbReference type="Pfam" id="PF13847">
    <property type="entry name" value="Methyltransf_31"/>
    <property type="match status" value="1"/>
</dbReference>
<dbReference type="GO" id="GO:0032259">
    <property type="term" value="P:methylation"/>
    <property type="evidence" value="ECO:0007669"/>
    <property type="project" value="UniProtKB-KW"/>
</dbReference>
<name>A0A1Y2C036_9FUNG</name>
<dbReference type="PANTHER" id="PTHR43591">
    <property type="entry name" value="METHYLTRANSFERASE"/>
    <property type="match status" value="1"/>
</dbReference>
<dbReference type="CDD" id="cd02440">
    <property type="entry name" value="AdoMet_MTases"/>
    <property type="match status" value="1"/>
</dbReference>
<dbReference type="InterPro" id="IPR025714">
    <property type="entry name" value="Methyltranfer_dom"/>
</dbReference>
<evidence type="ECO:0000256" key="1">
    <source>
        <dbReference type="SAM" id="Coils"/>
    </source>
</evidence>